<comment type="caution">
    <text evidence="6">The sequence shown here is derived from an EMBL/GenBank/DDBJ whole genome shotgun (WGS) entry which is preliminary data.</text>
</comment>
<dbReference type="EMBL" id="CAKMRJ010001112">
    <property type="protein sequence ID" value="CAH1422528.1"/>
    <property type="molecule type" value="Genomic_DNA"/>
</dbReference>
<dbReference type="Pfam" id="PF06839">
    <property type="entry name" value="Zn_ribbon_GRF"/>
    <property type="match status" value="1"/>
</dbReference>
<name>A0AAU9M3E8_9ASTR</name>
<dbReference type="Proteomes" id="UP001157418">
    <property type="component" value="Unassembled WGS sequence"/>
</dbReference>
<keyword evidence="3" id="KW-0862">Zinc</keyword>
<evidence type="ECO:0000313" key="6">
    <source>
        <dbReference type="EMBL" id="CAH1422528.1"/>
    </source>
</evidence>
<reference evidence="6 7" key="1">
    <citation type="submission" date="2022-01" db="EMBL/GenBank/DDBJ databases">
        <authorList>
            <person name="Xiong W."/>
            <person name="Schranz E."/>
        </authorList>
    </citation>
    <scope>NUCLEOTIDE SEQUENCE [LARGE SCALE GENOMIC DNA]</scope>
</reference>
<evidence type="ECO:0000256" key="2">
    <source>
        <dbReference type="ARBA" id="ARBA00022771"/>
    </source>
</evidence>
<evidence type="ECO:0000313" key="7">
    <source>
        <dbReference type="Proteomes" id="UP001157418"/>
    </source>
</evidence>
<sequence length="140" mass="14675">MSQASIASTSNNRIMCYCGLPSRIRVSTTPQNLGKRFRTCPNSLRVGRKCGFWEWDVEDPVTEELLGPKVDLGLGVAEMDLGLAEVDLGVAGVDLGLGVAGVDLGVAEVDPGVGIGAGVEDPGSPVVGMLFVGHLFFYAH</sequence>
<evidence type="ECO:0000256" key="4">
    <source>
        <dbReference type="PROSITE-ProRule" id="PRU01343"/>
    </source>
</evidence>
<gene>
    <name evidence="6" type="ORF">LVIROSA_LOCUS9854</name>
</gene>
<accession>A0AAU9M3E8</accession>
<keyword evidence="2 4" id="KW-0863">Zinc-finger</keyword>
<keyword evidence="1" id="KW-0479">Metal-binding</keyword>
<dbReference type="InterPro" id="IPR010666">
    <property type="entry name" value="Znf_GRF"/>
</dbReference>
<evidence type="ECO:0000259" key="5">
    <source>
        <dbReference type="PROSITE" id="PS51999"/>
    </source>
</evidence>
<evidence type="ECO:0000256" key="1">
    <source>
        <dbReference type="ARBA" id="ARBA00022723"/>
    </source>
</evidence>
<dbReference type="AlphaFoldDB" id="A0AAU9M3E8"/>
<dbReference type="PANTHER" id="PTHR33248">
    <property type="entry name" value="ZINC ION-BINDING PROTEIN"/>
    <property type="match status" value="1"/>
</dbReference>
<dbReference type="PROSITE" id="PS51999">
    <property type="entry name" value="ZF_GRF"/>
    <property type="match status" value="1"/>
</dbReference>
<feature type="domain" description="GRF-type" evidence="5">
    <location>
        <begin position="16"/>
        <end position="59"/>
    </location>
</feature>
<organism evidence="6 7">
    <name type="scientific">Lactuca virosa</name>
    <dbReference type="NCBI Taxonomy" id="75947"/>
    <lineage>
        <taxon>Eukaryota</taxon>
        <taxon>Viridiplantae</taxon>
        <taxon>Streptophyta</taxon>
        <taxon>Embryophyta</taxon>
        <taxon>Tracheophyta</taxon>
        <taxon>Spermatophyta</taxon>
        <taxon>Magnoliopsida</taxon>
        <taxon>eudicotyledons</taxon>
        <taxon>Gunneridae</taxon>
        <taxon>Pentapetalae</taxon>
        <taxon>asterids</taxon>
        <taxon>campanulids</taxon>
        <taxon>Asterales</taxon>
        <taxon>Asteraceae</taxon>
        <taxon>Cichorioideae</taxon>
        <taxon>Cichorieae</taxon>
        <taxon>Lactucinae</taxon>
        <taxon>Lactuca</taxon>
    </lineage>
</organism>
<dbReference type="GO" id="GO:0008270">
    <property type="term" value="F:zinc ion binding"/>
    <property type="evidence" value="ECO:0007669"/>
    <property type="project" value="UniProtKB-KW"/>
</dbReference>
<proteinExistence type="predicted"/>
<keyword evidence="7" id="KW-1185">Reference proteome</keyword>
<evidence type="ECO:0000256" key="3">
    <source>
        <dbReference type="ARBA" id="ARBA00022833"/>
    </source>
</evidence>
<protein>
    <recommendedName>
        <fullName evidence="5">GRF-type domain-containing protein</fullName>
    </recommendedName>
</protein>